<keyword evidence="5" id="KW-1185">Reference proteome</keyword>
<accession>A0ABN9XPD1</accession>
<evidence type="ECO:0000256" key="2">
    <source>
        <dbReference type="SAM" id="MobiDB-lite"/>
    </source>
</evidence>
<feature type="region of interest" description="Disordered" evidence="2">
    <location>
        <begin position="1"/>
        <end position="22"/>
    </location>
</feature>
<comment type="similarity">
    <text evidence="1">Belongs to the iron/ascorbate-dependent oxidoreductase family.</text>
</comment>
<evidence type="ECO:0000313" key="5">
    <source>
        <dbReference type="Proteomes" id="UP001189429"/>
    </source>
</evidence>
<gene>
    <name evidence="4" type="ORF">PCOR1329_LOCUS78608</name>
</gene>
<dbReference type="PROSITE" id="PS51471">
    <property type="entry name" value="FE2OG_OXY"/>
    <property type="match status" value="1"/>
</dbReference>
<proteinExistence type="inferred from homology"/>
<dbReference type="Proteomes" id="UP001189429">
    <property type="component" value="Unassembled WGS sequence"/>
</dbReference>
<dbReference type="Pfam" id="PF14226">
    <property type="entry name" value="DIOX_N"/>
    <property type="match status" value="1"/>
</dbReference>
<dbReference type="PANTHER" id="PTHR47990">
    <property type="entry name" value="2-OXOGLUTARATE (2OG) AND FE(II)-DEPENDENT OXYGENASE SUPERFAMILY PROTEIN-RELATED"/>
    <property type="match status" value="1"/>
</dbReference>
<comment type="caution">
    <text evidence="4">The sequence shown here is derived from an EMBL/GenBank/DDBJ whole genome shotgun (WGS) entry which is preliminary data.</text>
</comment>
<dbReference type="InterPro" id="IPR044861">
    <property type="entry name" value="IPNS-like_FE2OG_OXY"/>
</dbReference>
<keyword evidence="1" id="KW-0408">Iron</keyword>
<evidence type="ECO:0000256" key="1">
    <source>
        <dbReference type="RuleBase" id="RU003682"/>
    </source>
</evidence>
<dbReference type="InterPro" id="IPR050231">
    <property type="entry name" value="Iron_ascorbate_oxido_reductase"/>
</dbReference>
<reference evidence="4" key="1">
    <citation type="submission" date="2023-10" db="EMBL/GenBank/DDBJ databases">
        <authorList>
            <person name="Chen Y."/>
            <person name="Shah S."/>
            <person name="Dougan E. K."/>
            <person name="Thang M."/>
            <person name="Chan C."/>
        </authorList>
    </citation>
    <scope>NUCLEOTIDE SEQUENCE [LARGE SCALE GENOMIC DNA]</scope>
</reference>
<dbReference type="Gene3D" id="2.60.120.330">
    <property type="entry name" value="B-lactam Antibiotic, Isopenicillin N Synthase, Chain"/>
    <property type="match status" value="1"/>
</dbReference>
<protein>
    <recommendedName>
        <fullName evidence="3">Fe2OG dioxygenase domain-containing protein</fullName>
    </recommendedName>
</protein>
<keyword evidence="1" id="KW-0560">Oxidoreductase</keyword>
<dbReference type="InterPro" id="IPR026992">
    <property type="entry name" value="DIOX_N"/>
</dbReference>
<evidence type="ECO:0000259" key="3">
    <source>
        <dbReference type="PROSITE" id="PS51471"/>
    </source>
</evidence>
<keyword evidence="1" id="KW-0479">Metal-binding</keyword>
<feature type="compositionally biased region" description="Basic and acidic residues" evidence="2">
    <location>
        <begin position="12"/>
        <end position="22"/>
    </location>
</feature>
<dbReference type="SUPFAM" id="SSF51197">
    <property type="entry name" value="Clavaminate synthase-like"/>
    <property type="match status" value="1"/>
</dbReference>
<dbReference type="EMBL" id="CAUYUJ010020975">
    <property type="protein sequence ID" value="CAK0901751.1"/>
    <property type="molecule type" value="Genomic_DNA"/>
</dbReference>
<sequence>MTGTLARQTSTDSERRTREEMRRKMQVATVDMSAKGAKDDFNRSLQETGFAVLVNHGVDRKQIEGVYDEWRSFMMSLDEKVKAEGGHNCISEYIRSTDVFDGYFPMDLAETAKSADVKDIKHYYHLYFPHGRYPKEVSDEARNLFDFLYALGLKLCEWIDQGLSPETKQRLKKQGMDSLVECVSRSDTLLRILHYPTYDDDKVEPGAVRAAAHEDINFITLLPVGSSRGLQLFGKEEQQWFDVPFEPESIIVNIGDMLQALTDGALKSTTHRVVKA</sequence>
<organism evidence="4 5">
    <name type="scientific">Prorocentrum cordatum</name>
    <dbReference type="NCBI Taxonomy" id="2364126"/>
    <lineage>
        <taxon>Eukaryota</taxon>
        <taxon>Sar</taxon>
        <taxon>Alveolata</taxon>
        <taxon>Dinophyceae</taxon>
        <taxon>Prorocentrales</taxon>
        <taxon>Prorocentraceae</taxon>
        <taxon>Prorocentrum</taxon>
    </lineage>
</organism>
<dbReference type="InterPro" id="IPR005123">
    <property type="entry name" value="Oxoglu/Fe-dep_dioxygenase_dom"/>
</dbReference>
<dbReference type="Pfam" id="PF03171">
    <property type="entry name" value="2OG-FeII_Oxy"/>
    <property type="match status" value="1"/>
</dbReference>
<name>A0ABN9XPD1_9DINO</name>
<evidence type="ECO:0000313" key="4">
    <source>
        <dbReference type="EMBL" id="CAK0901751.1"/>
    </source>
</evidence>
<feature type="domain" description="Fe2OG dioxygenase" evidence="3">
    <location>
        <begin position="185"/>
        <end position="276"/>
    </location>
</feature>
<dbReference type="InterPro" id="IPR027443">
    <property type="entry name" value="IPNS-like_sf"/>
</dbReference>
<feature type="non-terminal residue" evidence="4">
    <location>
        <position position="276"/>
    </location>
</feature>